<name>A0ABW9F8Z3_9FIRM</name>
<sequence>MNKRINIFALLLVFCIILTSCGQKNNQTSKSDSKTEITKESNSKEGKKLIYTTFFPVTDLTKMIVGDKMEVKTIIKGSEEPHSFELKTDDMKSIIAADLVVYNGANMESFIPDLEKAVGNKDKFLNLSQGLTLLKQGDGLNESNDMVNPHTWLSVKNAIEQLDTIYKKLSSIDPENESYYKANLEKAQEKFKELDKKFEIELAKVNKKDKYFVVSHAAFNYLANDYGLKQVAVTGISPEDEPSAKQLKTIADFVKKNNISTIFFEGKATPKVAETLAKNTNTKTSTMYTMENLTEEEAQMGYLKLMELNLKALMESFND</sequence>
<dbReference type="PROSITE" id="PS51257">
    <property type="entry name" value="PROKAR_LIPOPROTEIN"/>
    <property type="match status" value="1"/>
</dbReference>
<dbReference type="PRINTS" id="PR00691">
    <property type="entry name" value="ADHESINB"/>
</dbReference>
<dbReference type="Gene3D" id="3.40.50.1980">
    <property type="entry name" value="Nitrogenase molybdenum iron protein domain"/>
    <property type="match status" value="2"/>
</dbReference>
<keyword evidence="2 4" id="KW-0732">Signal</keyword>
<feature type="signal peptide" evidence="4">
    <location>
        <begin position="1"/>
        <end position="24"/>
    </location>
</feature>
<evidence type="ECO:0000256" key="4">
    <source>
        <dbReference type="SAM" id="SignalP"/>
    </source>
</evidence>
<dbReference type="PRINTS" id="PR00690">
    <property type="entry name" value="ADHESNFAMILY"/>
</dbReference>
<keyword evidence="1 3" id="KW-0813">Transport</keyword>
<dbReference type="InterPro" id="IPR006129">
    <property type="entry name" value="AdhesinB"/>
</dbReference>
<gene>
    <name evidence="5" type="ORF">ABGF40_06905</name>
</gene>
<feature type="chain" id="PRO_5047346428" evidence="4">
    <location>
        <begin position="25"/>
        <end position="319"/>
    </location>
</feature>
<dbReference type="Pfam" id="PF01297">
    <property type="entry name" value="ZnuA"/>
    <property type="match status" value="1"/>
</dbReference>
<evidence type="ECO:0000256" key="3">
    <source>
        <dbReference type="RuleBase" id="RU003512"/>
    </source>
</evidence>
<keyword evidence="6" id="KW-1185">Reference proteome</keyword>
<comment type="similarity">
    <text evidence="3">Belongs to the bacterial solute-binding protein 9 family.</text>
</comment>
<dbReference type="InterPro" id="IPR006128">
    <property type="entry name" value="Lipoprotein_PsaA-like"/>
</dbReference>
<dbReference type="EMBL" id="JBFNFH010000017">
    <property type="protein sequence ID" value="MFM1525401.1"/>
    <property type="molecule type" value="Genomic_DNA"/>
</dbReference>
<reference evidence="5 6" key="1">
    <citation type="journal article" date="2024" name="Front. Microbiol.">
        <title>Pangenomic and biochemical analyses of Helcococcus ovis reveal widespread tetracycline resistance and a novel bacterial species, Helcococcus bovis.</title>
        <authorList>
            <person name="Cunha F."/>
            <person name="Zhai Y."/>
            <person name="Casaro S."/>
            <person name="Jones K.L."/>
            <person name="Hernandez M."/>
            <person name="Bisinotto R.S."/>
            <person name="Kariyawasam S."/>
            <person name="Brown M.B."/>
            <person name="Phillips A."/>
            <person name="Jeong K.C."/>
            <person name="Galvao K.N."/>
        </authorList>
    </citation>
    <scope>NUCLEOTIDE SEQUENCE [LARGE SCALE GENOMIC DNA]</scope>
    <source>
        <strain evidence="5 6">KG197</strain>
    </source>
</reference>
<proteinExistence type="inferred from homology"/>
<evidence type="ECO:0000256" key="2">
    <source>
        <dbReference type="ARBA" id="ARBA00022729"/>
    </source>
</evidence>
<dbReference type="InterPro" id="IPR050492">
    <property type="entry name" value="Bact_metal-bind_prot9"/>
</dbReference>
<dbReference type="Proteomes" id="UP001629536">
    <property type="component" value="Unassembled WGS sequence"/>
</dbReference>
<comment type="caution">
    <text evidence="5">The sequence shown here is derived from an EMBL/GenBank/DDBJ whole genome shotgun (WGS) entry which is preliminary data.</text>
</comment>
<dbReference type="InterPro" id="IPR006127">
    <property type="entry name" value="ZnuA-like"/>
</dbReference>
<accession>A0ABW9F8Z3</accession>
<dbReference type="PANTHER" id="PTHR42953:SF8">
    <property type="entry name" value="ZINT DOMAIN-CONTAINING PROTEIN"/>
    <property type="match status" value="1"/>
</dbReference>
<organism evidence="5 6">
    <name type="scientific">Helcococcus bovis</name>
    <dbReference type="NCBI Taxonomy" id="3153252"/>
    <lineage>
        <taxon>Bacteria</taxon>
        <taxon>Bacillati</taxon>
        <taxon>Bacillota</taxon>
        <taxon>Tissierellia</taxon>
        <taxon>Tissierellales</taxon>
        <taxon>Peptoniphilaceae</taxon>
        <taxon>Helcococcus</taxon>
    </lineage>
</organism>
<evidence type="ECO:0000313" key="5">
    <source>
        <dbReference type="EMBL" id="MFM1525401.1"/>
    </source>
</evidence>
<evidence type="ECO:0000256" key="1">
    <source>
        <dbReference type="ARBA" id="ARBA00022448"/>
    </source>
</evidence>
<dbReference type="PANTHER" id="PTHR42953">
    <property type="entry name" value="HIGH-AFFINITY ZINC UPTAKE SYSTEM PROTEIN ZNUA-RELATED"/>
    <property type="match status" value="1"/>
</dbReference>
<evidence type="ECO:0000313" key="6">
    <source>
        <dbReference type="Proteomes" id="UP001629536"/>
    </source>
</evidence>
<protein>
    <submittedName>
        <fullName evidence="5">Zinc ABC transporter substrate-binding protein</fullName>
    </submittedName>
</protein>
<dbReference type="SUPFAM" id="SSF53807">
    <property type="entry name" value="Helical backbone' metal receptor"/>
    <property type="match status" value="1"/>
</dbReference>